<dbReference type="PANTHER" id="PTHR45663">
    <property type="entry name" value="GEO12009P1"/>
    <property type="match status" value="1"/>
</dbReference>
<evidence type="ECO:0000313" key="5">
    <source>
        <dbReference type="Proteomes" id="UP000527616"/>
    </source>
</evidence>
<comment type="similarity">
    <text evidence="1">Belongs to the thioredoxin family.</text>
</comment>
<dbReference type="Gene3D" id="3.40.30.10">
    <property type="entry name" value="Glutaredoxin"/>
    <property type="match status" value="1"/>
</dbReference>
<evidence type="ECO:0000256" key="2">
    <source>
        <dbReference type="ARBA" id="ARBA00023284"/>
    </source>
</evidence>
<dbReference type="Proteomes" id="UP000527616">
    <property type="component" value="Unassembled WGS sequence"/>
</dbReference>
<keyword evidence="5" id="KW-1185">Reference proteome</keyword>
<dbReference type="InterPro" id="IPR013766">
    <property type="entry name" value="Thioredoxin_domain"/>
</dbReference>
<feature type="domain" description="Thioredoxin" evidence="3">
    <location>
        <begin position="36"/>
        <end position="137"/>
    </location>
</feature>
<dbReference type="GO" id="GO:0015035">
    <property type="term" value="F:protein-disulfide reductase activity"/>
    <property type="evidence" value="ECO:0007669"/>
    <property type="project" value="TreeGrafter"/>
</dbReference>
<dbReference type="SUPFAM" id="SSF48452">
    <property type="entry name" value="TPR-like"/>
    <property type="match status" value="1"/>
</dbReference>
<dbReference type="AlphaFoldDB" id="A0A7Z0IJR4"/>
<dbReference type="InterPro" id="IPR036249">
    <property type="entry name" value="Thioredoxin-like_sf"/>
</dbReference>
<proteinExistence type="inferred from homology"/>
<dbReference type="CDD" id="cd02956">
    <property type="entry name" value="ybbN"/>
    <property type="match status" value="1"/>
</dbReference>
<name>A0A7Z0IJR4_9ACTN</name>
<comment type="caution">
    <text evidence="4">The sequence shown here is derived from an EMBL/GenBank/DDBJ whole genome shotgun (WGS) entry which is preliminary data.</text>
</comment>
<dbReference type="InterPro" id="IPR011990">
    <property type="entry name" value="TPR-like_helical_dom_sf"/>
</dbReference>
<organism evidence="4 5">
    <name type="scientific">Naumannella cuiyingiana</name>
    <dbReference type="NCBI Taxonomy" id="1347891"/>
    <lineage>
        <taxon>Bacteria</taxon>
        <taxon>Bacillati</taxon>
        <taxon>Actinomycetota</taxon>
        <taxon>Actinomycetes</taxon>
        <taxon>Propionibacteriales</taxon>
        <taxon>Propionibacteriaceae</taxon>
        <taxon>Naumannella</taxon>
    </lineage>
</organism>
<dbReference type="RefSeq" id="WP_179443722.1">
    <property type="nucleotide sequence ID" value="NZ_JACBZS010000001.1"/>
</dbReference>
<reference evidence="4 5" key="1">
    <citation type="submission" date="2020-07" db="EMBL/GenBank/DDBJ databases">
        <title>Sequencing the genomes of 1000 actinobacteria strains.</title>
        <authorList>
            <person name="Klenk H.-P."/>
        </authorList>
    </citation>
    <scope>NUCLEOTIDE SEQUENCE [LARGE SCALE GENOMIC DNA]</scope>
    <source>
        <strain evidence="4 5">DSM 103164</strain>
    </source>
</reference>
<sequence>MTSSSFSGAMDLSALKAKAQAGAQGGGAPGGAGNYVVEISQANLQQVLGESVKYPVIVEFWSPRAQGADELSATLSGLANSSGGRFLLGRIDVDAQPEIAQALGVQSVPTVLALLGGQVAPLFQGTQPAEQVHAIVDQVLQAAVANGIVGTAPSQGGAPAGAAGENAPEPPADPRFEAADAALAEGDFVKAEAEFDKILAETPNDAEAKAGKAQVGLLARTSGVNNDPKVAIARADVEPDDVDAQLAAADFELVGGDPGKAFDRLIGLVRRTAGDDREKVRRRVLELFETVDPADSAVLKARRDLMTALF</sequence>
<keyword evidence="2" id="KW-0676">Redox-active center</keyword>
<dbReference type="PANTHER" id="PTHR45663:SF11">
    <property type="entry name" value="GEO12009P1"/>
    <property type="match status" value="1"/>
</dbReference>
<evidence type="ECO:0000259" key="3">
    <source>
        <dbReference type="Pfam" id="PF00085"/>
    </source>
</evidence>
<protein>
    <submittedName>
        <fullName evidence="4">Putative thioredoxin</fullName>
    </submittedName>
</protein>
<gene>
    <name evidence="4" type="ORF">GGQ54_000242</name>
</gene>
<dbReference type="SUPFAM" id="SSF52833">
    <property type="entry name" value="Thioredoxin-like"/>
    <property type="match status" value="1"/>
</dbReference>
<dbReference type="Pfam" id="PF14561">
    <property type="entry name" value="TPR_20"/>
    <property type="match status" value="1"/>
</dbReference>
<evidence type="ECO:0000313" key="4">
    <source>
        <dbReference type="EMBL" id="NYI69682.1"/>
    </source>
</evidence>
<dbReference type="GO" id="GO:0005737">
    <property type="term" value="C:cytoplasm"/>
    <property type="evidence" value="ECO:0007669"/>
    <property type="project" value="TreeGrafter"/>
</dbReference>
<dbReference type="EMBL" id="JACBZS010000001">
    <property type="protein sequence ID" value="NYI69682.1"/>
    <property type="molecule type" value="Genomic_DNA"/>
</dbReference>
<evidence type="ECO:0000256" key="1">
    <source>
        <dbReference type="ARBA" id="ARBA00008987"/>
    </source>
</evidence>
<accession>A0A7Z0IJR4</accession>
<dbReference type="Pfam" id="PF00085">
    <property type="entry name" value="Thioredoxin"/>
    <property type="match status" value="1"/>
</dbReference>
<dbReference type="Gene3D" id="1.25.40.10">
    <property type="entry name" value="Tetratricopeptide repeat domain"/>
    <property type="match status" value="1"/>
</dbReference>
<dbReference type="GO" id="GO:0006950">
    <property type="term" value="P:response to stress"/>
    <property type="evidence" value="ECO:0007669"/>
    <property type="project" value="UniProtKB-ARBA"/>
</dbReference>